<evidence type="ECO:0000259" key="1">
    <source>
        <dbReference type="PROSITE" id="PS51832"/>
    </source>
</evidence>
<dbReference type="Pfam" id="PF13487">
    <property type="entry name" value="HD_5"/>
    <property type="match status" value="1"/>
</dbReference>
<dbReference type="SUPFAM" id="SSF109604">
    <property type="entry name" value="HD-domain/PDEase-like"/>
    <property type="match status" value="1"/>
</dbReference>
<name>A0A0K8J8V9_9FIRM</name>
<evidence type="ECO:0000313" key="3">
    <source>
        <dbReference type="Proteomes" id="UP000196053"/>
    </source>
</evidence>
<sequence>MRIISVDSIKGYERLAKDILNENNSVLMTAGTIVKKEYISRLKALNIEYIYVEDDISEGITFDDSLEHQIEKQCLETVKEILSKYTYHSNKELEEITTIADDIIYDIMQNPDVIYNLSTIRNKSEMTYSHSLNVCALSVILAIKLKLSKKMIRDIAIGCLLHDIGFTYITMDYSDLIMDKCSEKEQKEIKKHIIYGYSAIEKMDWLSPVSKDIIISHHERLDGSGYPFHLKGNKIKIGSKIAAVCDEFDSRVYGNLLPKMKVHDAIDFIVSQAEVKFDLEVVKAFVASVAAYPIGSLVITNKNEIGIVLRQNPKCPTRPVIRIIQDAKGDKVNTWIEKDLTKELTLFITDTIIN</sequence>
<dbReference type="InterPro" id="IPR037522">
    <property type="entry name" value="HD_GYP_dom"/>
</dbReference>
<gene>
    <name evidence="2" type="ORF">SD1D_2414</name>
</gene>
<dbReference type="EMBL" id="LN879430">
    <property type="protein sequence ID" value="CUH93924.1"/>
    <property type="molecule type" value="Genomic_DNA"/>
</dbReference>
<dbReference type="OrthoDB" id="9804747at2"/>
<reference evidence="3" key="1">
    <citation type="submission" date="2015-09" db="EMBL/GenBank/DDBJ databases">
        <authorList>
            <person name="Wibberg D."/>
        </authorList>
    </citation>
    <scope>NUCLEOTIDE SEQUENCE [LARGE SCALE GENOMIC DNA]</scope>
    <source>
        <strain evidence="3">SD1D</strain>
    </source>
</reference>
<protein>
    <recommendedName>
        <fullName evidence="1">HD-GYP domain-containing protein</fullName>
    </recommendedName>
</protein>
<dbReference type="CDD" id="cd00077">
    <property type="entry name" value="HDc"/>
    <property type="match status" value="1"/>
</dbReference>
<dbReference type="InterPro" id="IPR003607">
    <property type="entry name" value="HD/PDEase_dom"/>
</dbReference>
<dbReference type="Proteomes" id="UP000196053">
    <property type="component" value="Chromosome I"/>
</dbReference>
<organism evidence="2 3">
    <name type="scientific">Herbinix luporum</name>
    <dbReference type="NCBI Taxonomy" id="1679721"/>
    <lineage>
        <taxon>Bacteria</taxon>
        <taxon>Bacillati</taxon>
        <taxon>Bacillota</taxon>
        <taxon>Clostridia</taxon>
        <taxon>Lachnospirales</taxon>
        <taxon>Lachnospiraceae</taxon>
        <taxon>Herbinix</taxon>
    </lineage>
</organism>
<dbReference type="PANTHER" id="PTHR43155:SF2">
    <property type="entry name" value="CYCLIC DI-GMP PHOSPHODIESTERASE PA4108"/>
    <property type="match status" value="1"/>
</dbReference>
<accession>A0A0K8J8V9</accession>
<dbReference type="AlphaFoldDB" id="A0A0K8J8V9"/>
<dbReference type="KEGG" id="hsd:SD1D_2414"/>
<proteinExistence type="predicted"/>
<evidence type="ECO:0000313" key="2">
    <source>
        <dbReference type="EMBL" id="CUH93924.1"/>
    </source>
</evidence>
<dbReference type="RefSeq" id="WP_058259131.1">
    <property type="nucleotide sequence ID" value="NZ_LN879430.1"/>
</dbReference>
<feature type="domain" description="HD-GYP" evidence="1">
    <location>
        <begin position="105"/>
        <end position="301"/>
    </location>
</feature>
<dbReference type="Gene3D" id="1.10.3210.10">
    <property type="entry name" value="Hypothetical protein af1432"/>
    <property type="match status" value="1"/>
</dbReference>
<keyword evidence="3" id="KW-1185">Reference proteome</keyword>
<dbReference type="PROSITE" id="PS51832">
    <property type="entry name" value="HD_GYP"/>
    <property type="match status" value="1"/>
</dbReference>
<dbReference type="PANTHER" id="PTHR43155">
    <property type="entry name" value="CYCLIC DI-GMP PHOSPHODIESTERASE PA4108-RELATED"/>
    <property type="match status" value="1"/>
</dbReference>